<evidence type="ECO:0000256" key="1">
    <source>
        <dbReference type="ARBA" id="ARBA00004123"/>
    </source>
</evidence>
<feature type="compositionally biased region" description="Polar residues" evidence="8">
    <location>
        <begin position="262"/>
        <end position="276"/>
    </location>
</feature>
<feature type="compositionally biased region" description="Low complexity" evidence="8">
    <location>
        <begin position="336"/>
        <end position="354"/>
    </location>
</feature>
<evidence type="ECO:0000259" key="10">
    <source>
        <dbReference type="PROSITE" id="PS51391"/>
    </source>
</evidence>
<evidence type="ECO:0000313" key="12">
    <source>
        <dbReference type="Proteomes" id="UP001454036"/>
    </source>
</evidence>
<dbReference type="SMART" id="SM00582">
    <property type="entry name" value="RPR"/>
    <property type="match status" value="1"/>
</dbReference>
<accession>A0AAV3NKI2</accession>
<evidence type="ECO:0000256" key="5">
    <source>
        <dbReference type="ARBA" id="ARBA00023089"/>
    </source>
</evidence>
<comment type="caution">
    <text evidence="11">The sequence shown here is derived from an EMBL/GenBank/DDBJ whole genome shotgun (WGS) entry which is preliminary data.</text>
</comment>
<evidence type="ECO:0000256" key="7">
    <source>
        <dbReference type="ARBA" id="ARBA00023242"/>
    </source>
</evidence>
<feature type="compositionally biased region" description="Basic and acidic residues" evidence="8">
    <location>
        <begin position="322"/>
        <end position="332"/>
    </location>
</feature>
<protein>
    <submittedName>
        <fullName evidence="11">Transcription cofactor</fullName>
    </submittedName>
</protein>
<evidence type="ECO:0000256" key="6">
    <source>
        <dbReference type="ARBA" id="ARBA00023163"/>
    </source>
</evidence>
<name>A0AAV3NKI2_LITER</name>
<evidence type="ECO:0000259" key="9">
    <source>
        <dbReference type="PROSITE" id="PS50812"/>
    </source>
</evidence>
<keyword evidence="12" id="KW-1185">Reference proteome</keyword>
<dbReference type="GO" id="GO:0005634">
    <property type="term" value="C:nucleus"/>
    <property type="evidence" value="ECO:0007669"/>
    <property type="project" value="UniProtKB-SubCell"/>
</dbReference>
<dbReference type="PROSITE" id="PS50812">
    <property type="entry name" value="PWWP"/>
    <property type="match status" value="1"/>
</dbReference>
<evidence type="ECO:0000256" key="2">
    <source>
        <dbReference type="ARBA" id="ARBA00022473"/>
    </source>
</evidence>
<feature type="compositionally biased region" description="Low complexity" evidence="8">
    <location>
        <begin position="1103"/>
        <end position="1122"/>
    </location>
</feature>
<dbReference type="EMBL" id="BAABME010000023">
    <property type="protein sequence ID" value="GAA0138590.1"/>
    <property type="molecule type" value="Genomic_DNA"/>
</dbReference>
<feature type="compositionally biased region" description="Basic and acidic residues" evidence="8">
    <location>
        <begin position="412"/>
        <end position="429"/>
    </location>
</feature>
<feature type="region of interest" description="Disordered" evidence="8">
    <location>
        <begin position="224"/>
        <end position="604"/>
    </location>
</feature>
<dbReference type="PROSITE" id="PS51391">
    <property type="entry name" value="CID"/>
    <property type="match status" value="1"/>
</dbReference>
<dbReference type="Gene3D" id="2.30.30.140">
    <property type="match status" value="1"/>
</dbReference>
<feature type="compositionally biased region" description="Pro residues" evidence="8">
    <location>
        <begin position="1224"/>
        <end position="1236"/>
    </location>
</feature>
<reference evidence="11 12" key="1">
    <citation type="submission" date="2024-01" db="EMBL/GenBank/DDBJ databases">
        <title>The complete chloroplast genome sequence of Lithospermum erythrorhizon: insights into the phylogenetic relationship among Boraginaceae species and the maternal lineages of purple gromwells.</title>
        <authorList>
            <person name="Okada T."/>
            <person name="Watanabe K."/>
        </authorList>
    </citation>
    <scope>NUCLEOTIDE SEQUENCE [LARGE SCALE GENOMIC DNA]</scope>
</reference>
<keyword evidence="6" id="KW-0804">Transcription</keyword>
<dbReference type="InterPro" id="IPR006569">
    <property type="entry name" value="CID_dom"/>
</dbReference>
<evidence type="ECO:0000256" key="8">
    <source>
        <dbReference type="SAM" id="MobiDB-lite"/>
    </source>
</evidence>
<organism evidence="11 12">
    <name type="scientific">Lithospermum erythrorhizon</name>
    <name type="common">Purple gromwell</name>
    <name type="synonym">Lithospermum officinale var. erythrorhizon</name>
    <dbReference type="NCBI Taxonomy" id="34254"/>
    <lineage>
        <taxon>Eukaryota</taxon>
        <taxon>Viridiplantae</taxon>
        <taxon>Streptophyta</taxon>
        <taxon>Embryophyta</taxon>
        <taxon>Tracheophyta</taxon>
        <taxon>Spermatophyta</taxon>
        <taxon>Magnoliopsida</taxon>
        <taxon>eudicotyledons</taxon>
        <taxon>Gunneridae</taxon>
        <taxon>Pentapetalae</taxon>
        <taxon>asterids</taxon>
        <taxon>lamiids</taxon>
        <taxon>Boraginales</taxon>
        <taxon>Boraginaceae</taxon>
        <taxon>Boraginoideae</taxon>
        <taxon>Lithospermeae</taxon>
        <taxon>Lithospermum</taxon>
    </lineage>
</organism>
<evidence type="ECO:0000313" key="11">
    <source>
        <dbReference type="EMBL" id="GAA0138590.1"/>
    </source>
</evidence>
<dbReference type="Pfam" id="PF04818">
    <property type="entry name" value="CID"/>
    <property type="match status" value="1"/>
</dbReference>
<dbReference type="Gene3D" id="1.25.40.90">
    <property type="match status" value="1"/>
</dbReference>
<dbReference type="GO" id="GO:0006397">
    <property type="term" value="P:mRNA processing"/>
    <property type="evidence" value="ECO:0007669"/>
    <property type="project" value="UniProtKB-KW"/>
</dbReference>
<feature type="compositionally biased region" description="Low complexity" evidence="8">
    <location>
        <begin position="1085"/>
        <end position="1095"/>
    </location>
</feature>
<feature type="region of interest" description="Disordered" evidence="8">
    <location>
        <begin position="1042"/>
        <end position="1123"/>
    </location>
</feature>
<feature type="region of interest" description="Disordered" evidence="8">
    <location>
        <begin position="159"/>
        <end position="203"/>
    </location>
</feature>
<feature type="region of interest" description="Disordered" evidence="8">
    <location>
        <begin position="1299"/>
        <end position="1341"/>
    </location>
</feature>
<evidence type="ECO:0000256" key="4">
    <source>
        <dbReference type="ARBA" id="ARBA00023015"/>
    </source>
</evidence>
<dbReference type="GO" id="GO:0009908">
    <property type="term" value="P:flower development"/>
    <property type="evidence" value="ECO:0007669"/>
    <property type="project" value="UniProtKB-KW"/>
</dbReference>
<feature type="compositionally biased region" description="Pro residues" evidence="8">
    <location>
        <begin position="1048"/>
        <end position="1084"/>
    </location>
</feature>
<dbReference type="InterPro" id="IPR008942">
    <property type="entry name" value="ENTH_VHS"/>
</dbReference>
<feature type="compositionally biased region" description="Basic and acidic residues" evidence="8">
    <location>
        <begin position="458"/>
        <end position="470"/>
    </location>
</feature>
<evidence type="ECO:0000256" key="3">
    <source>
        <dbReference type="ARBA" id="ARBA00022664"/>
    </source>
</evidence>
<keyword evidence="4" id="KW-0805">Transcription regulation</keyword>
<comment type="subcellular location">
    <subcellularLocation>
        <location evidence="1">Nucleus</location>
    </subcellularLocation>
</comment>
<keyword evidence="5" id="KW-0287">Flowering</keyword>
<feature type="region of interest" description="Disordered" evidence="8">
    <location>
        <begin position="1221"/>
        <end position="1263"/>
    </location>
</feature>
<keyword evidence="7" id="KW-0539">Nucleus</keyword>
<keyword evidence="2" id="KW-0217">Developmental protein</keyword>
<feature type="compositionally biased region" description="Basic and acidic residues" evidence="8">
    <location>
        <begin position="585"/>
        <end position="600"/>
    </location>
</feature>
<dbReference type="SMART" id="SM00293">
    <property type="entry name" value="PWWP"/>
    <property type="match status" value="1"/>
</dbReference>
<keyword evidence="3" id="KW-0507">mRNA processing</keyword>
<feature type="compositionally biased region" description="Polar residues" evidence="8">
    <location>
        <begin position="524"/>
        <end position="541"/>
    </location>
</feature>
<dbReference type="PANTHER" id="PTHR12550">
    <property type="entry name" value="HEPATOMA-DERIVED GROWTH FACTOR-RELATED"/>
    <property type="match status" value="1"/>
</dbReference>
<dbReference type="Proteomes" id="UP001454036">
    <property type="component" value="Unassembled WGS sequence"/>
</dbReference>
<feature type="region of interest" description="Disordered" evidence="8">
    <location>
        <begin position="972"/>
        <end position="991"/>
    </location>
</feature>
<dbReference type="SUPFAM" id="SSF63748">
    <property type="entry name" value="Tudor/PWWP/MBT"/>
    <property type="match status" value="1"/>
</dbReference>
<feature type="domain" description="CID" evidence="10">
    <location>
        <begin position="759"/>
        <end position="900"/>
    </location>
</feature>
<dbReference type="FunFam" id="1.25.40.90:FF:000037">
    <property type="entry name" value="Enhancer of ag-4 2"/>
    <property type="match status" value="1"/>
</dbReference>
<gene>
    <name evidence="11" type="ORF">LIER_00303</name>
</gene>
<feature type="domain" description="PWWP" evidence="9">
    <location>
        <begin position="20"/>
        <end position="66"/>
    </location>
</feature>
<feature type="compositionally biased region" description="Polar residues" evidence="8">
    <location>
        <begin position="558"/>
        <end position="570"/>
    </location>
</feature>
<dbReference type="Pfam" id="PF00855">
    <property type="entry name" value="PWWP"/>
    <property type="match status" value="1"/>
</dbReference>
<feature type="compositionally biased region" description="Basic and acidic residues" evidence="8">
    <location>
        <begin position="511"/>
        <end position="522"/>
    </location>
</feature>
<feature type="compositionally biased region" description="Basic and acidic residues" evidence="8">
    <location>
        <begin position="277"/>
        <end position="298"/>
    </location>
</feature>
<proteinExistence type="predicted"/>
<sequence>MAPGRRRGGGRLKGTSELRLGDLVLAKVKGFPAWPAKISQPEEWGKTPDPRKYFVYFFGTSEIAFVAPADIQAFTVEVKNKLVGRCKGKPLRFTQAVKEICEEFEKLQPKKLNGSEDDTSRDVLGSEDCSIDADGDNAMEVDMTDDSIGNKSHLQMGTKSLDGSISPLERCSQRPGSIDLDERKPSTAGNVNGSVSPGIHGKQGTCKTDGPIFFKKEVVSTSGSCSDYLSKKEGSRKVANVQRGQSKRASQIAEVHSDKRSNSLTDATAKASTQTNKKVESNSSKDVKRSEWKGKMDNHPTLGLSNLYPEEDALPPSKRHCRGVEATEERVRKNTSSSRIESSSGVSVKPSFSVATKRRAVRLCDDEEEEAPKTPIHAGSVSKVSCGVDTADKHGAPRGSSTAVQVMKKRLRVEDRSAKELSSAERPVEDSSSSSLKIVETKLKKTGGKNSSLSPKRLVSEKISVKDEKTALSSPKVSPPVEDASPSSLKNMEKKLRKTGGKNSYLSPKKLGSEKISVKDGKTAISSPKVSPASVATSRPTSGIEKPSNGETTKPPECNSQKKSPTSQGIVSGVGERSRTPLHKQMSEKSKHNSISDRRKATPKSISHLTDAVLASGGVSGNGSVSGKRLEGNRTDKISYLEDLKISDPDTSMKDLIAAAQAKKRLAHLQNLNSNVLFATTMHAEAARSTPSSVSPVVPLGSSSVVRPDALGLQDHSVSPLSDVQRLSTPFQPETEQCKEKKPESGNWVTETSLSGGTEAAVVRDAFEGMIETLSRTKESISRATRLAIDCAKYGIASEVIELLIRKLQSENSMHRKVDLFFLVDSITQCSHNHKGIAGASYIPTVQAALSRLLGVVAPPGAAARENRRQCLKVLRLWLSRKILPEAFLQPFMDELGVSNGETSSGLTLRRPSRVDRAFDDPIREIEGMLVDEYGSNATSQLAGLFSFHAFDDNDDDDDEEIMPFNVYKDVSEKSSGEHTPGTVDAENQAVTPNERRHCILEDVDGELEMEDVCIPLKGERHSYSFPTTEVATSDIYLEISSNNSELPPLPEGSPPLPPNSPPETPPLPSSPPPVLPRLPPTLPLPLQSLSQTNPFPLPPVGPSSGLLSQQPLQTQPSTTPQFYQPLPPTILSTPLVYQHQPSTNEVSLSSSGNQLTQSAATAPHRLHGGIPGRNDVYGQFPCFLPLEARNPQEPSQPIEYSQVNAYGNTLSSQPCQQFQLPFPQAPLHPNAPPQNQPNHLAYSHPSAPKLHPHPQHTYPQSFSLPNLPDAPRLYVADDHWRANPLEFNNDYQSNSWMARGRSSSGAPYAHEGFPGSLPERPSPSTFSSQPPKPSTLPAGAAISGHVMTGQVDLQAHNWRPA</sequence>
<dbReference type="PANTHER" id="PTHR12550:SF70">
    <property type="entry name" value="JIL-1 ANCHORING AND STABILIZING PROTEIN, ISOFORM A"/>
    <property type="match status" value="1"/>
</dbReference>
<dbReference type="InterPro" id="IPR000313">
    <property type="entry name" value="PWWP_dom"/>
</dbReference>